<reference evidence="3" key="1">
    <citation type="submission" date="2010-08" db="EMBL/GenBank/DDBJ databases">
        <authorList>
            <consortium name="Caenorhabditis japonica Sequencing Consortium"/>
            <person name="Wilson R.K."/>
        </authorList>
    </citation>
    <scope>NUCLEOTIDE SEQUENCE [LARGE SCALE GENOMIC DNA]</scope>
    <source>
        <strain evidence="3">DF5081</strain>
    </source>
</reference>
<accession>A0A8R1IB68</accession>
<reference evidence="2" key="2">
    <citation type="submission" date="2022-06" db="UniProtKB">
        <authorList>
            <consortium name="EnsemblMetazoa"/>
        </authorList>
    </citation>
    <scope>IDENTIFICATION</scope>
    <source>
        <strain evidence="2">DF5081</strain>
    </source>
</reference>
<name>A0A8R1IB68_CAEJA</name>
<evidence type="ECO:0000313" key="2">
    <source>
        <dbReference type="EnsemblMetazoa" id="CJA30928.1"/>
    </source>
</evidence>
<feature type="region of interest" description="Disordered" evidence="1">
    <location>
        <begin position="1"/>
        <end position="87"/>
    </location>
</feature>
<dbReference type="AlphaFoldDB" id="A0A8R1IB68"/>
<feature type="compositionally biased region" description="Polar residues" evidence="1">
    <location>
        <begin position="13"/>
        <end position="23"/>
    </location>
</feature>
<dbReference type="Proteomes" id="UP000005237">
    <property type="component" value="Unassembled WGS sequence"/>
</dbReference>
<dbReference type="EnsemblMetazoa" id="CJA30928.1">
    <property type="protein sequence ID" value="CJA30928.1"/>
    <property type="gene ID" value="WBGene00206775"/>
</dbReference>
<keyword evidence="3" id="KW-1185">Reference proteome</keyword>
<protein>
    <submittedName>
        <fullName evidence="2">Uncharacterized protein</fullName>
    </submittedName>
</protein>
<evidence type="ECO:0000313" key="3">
    <source>
        <dbReference type="Proteomes" id="UP000005237"/>
    </source>
</evidence>
<feature type="compositionally biased region" description="Low complexity" evidence="1">
    <location>
        <begin position="1"/>
        <end position="12"/>
    </location>
</feature>
<evidence type="ECO:0000256" key="1">
    <source>
        <dbReference type="SAM" id="MobiDB-lite"/>
    </source>
</evidence>
<sequence length="87" mass="9634">MGQVFSSSSNSNKTPASTPQKTPNCVDPRSPTKDIERTPITVNSTTANDENSFSSDSVPRDEKPRKMSLRQMVFERKRNSNLASVSE</sequence>
<feature type="compositionally biased region" description="Polar residues" evidence="1">
    <location>
        <begin position="40"/>
        <end position="57"/>
    </location>
</feature>
<proteinExistence type="predicted"/>
<organism evidence="2 3">
    <name type="scientific">Caenorhabditis japonica</name>
    <dbReference type="NCBI Taxonomy" id="281687"/>
    <lineage>
        <taxon>Eukaryota</taxon>
        <taxon>Metazoa</taxon>
        <taxon>Ecdysozoa</taxon>
        <taxon>Nematoda</taxon>
        <taxon>Chromadorea</taxon>
        <taxon>Rhabditida</taxon>
        <taxon>Rhabditina</taxon>
        <taxon>Rhabditomorpha</taxon>
        <taxon>Rhabditoidea</taxon>
        <taxon>Rhabditidae</taxon>
        <taxon>Peloderinae</taxon>
        <taxon>Caenorhabditis</taxon>
    </lineage>
</organism>